<organism evidence="1 2">
    <name type="scientific">Rhizophagus clarus</name>
    <dbReference type="NCBI Taxonomy" id="94130"/>
    <lineage>
        <taxon>Eukaryota</taxon>
        <taxon>Fungi</taxon>
        <taxon>Fungi incertae sedis</taxon>
        <taxon>Mucoromycota</taxon>
        <taxon>Glomeromycotina</taxon>
        <taxon>Glomeromycetes</taxon>
        <taxon>Glomerales</taxon>
        <taxon>Glomeraceae</taxon>
        <taxon>Rhizophagus</taxon>
    </lineage>
</organism>
<sequence>MQPLANERNSLDIFDETSPKVLISALVTTIRKFAHKSWKYMDVYDKELEGKTAEWAVSKYKSHCRIPENIKKLME</sequence>
<evidence type="ECO:0000313" key="1">
    <source>
        <dbReference type="EMBL" id="GES92137.1"/>
    </source>
</evidence>
<accession>A0A8H3QUR1</accession>
<proteinExistence type="predicted"/>
<comment type="caution">
    <text evidence="1">The sequence shown here is derived from an EMBL/GenBank/DDBJ whole genome shotgun (WGS) entry which is preliminary data.</text>
</comment>
<dbReference type="EMBL" id="BLAL01000213">
    <property type="protein sequence ID" value="GES92137.1"/>
    <property type="molecule type" value="Genomic_DNA"/>
</dbReference>
<reference evidence="1" key="1">
    <citation type="submission" date="2019-10" db="EMBL/GenBank/DDBJ databases">
        <title>Conservation and host-specific expression of non-tandemly repeated heterogenous ribosome RNA gene in arbuscular mycorrhizal fungi.</title>
        <authorList>
            <person name="Maeda T."/>
            <person name="Kobayashi Y."/>
            <person name="Nakagawa T."/>
            <person name="Ezawa T."/>
            <person name="Yamaguchi K."/>
            <person name="Bino T."/>
            <person name="Nishimoto Y."/>
            <person name="Shigenobu S."/>
            <person name="Kawaguchi M."/>
        </authorList>
    </citation>
    <scope>NUCLEOTIDE SEQUENCE</scope>
    <source>
        <strain evidence="1">HR1</strain>
    </source>
</reference>
<protein>
    <submittedName>
        <fullName evidence="1">Uncharacterized protein</fullName>
    </submittedName>
</protein>
<name>A0A8H3QUR1_9GLOM</name>
<evidence type="ECO:0000313" key="2">
    <source>
        <dbReference type="Proteomes" id="UP000615446"/>
    </source>
</evidence>
<dbReference type="Proteomes" id="UP000615446">
    <property type="component" value="Unassembled WGS sequence"/>
</dbReference>
<gene>
    <name evidence="1" type="ORF">RCL2_001892500</name>
</gene>
<dbReference type="OrthoDB" id="10044727at2759"/>
<dbReference type="AlphaFoldDB" id="A0A8H3QUR1"/>